<dbReference type="SUPFAM" id="SSF50129">
    <property type="entry name" value="GroES-like"/>
    <property type="match status" value="1"/>
</dbReference>
<protein>
    <submittedName>
        <fullName evidence="4">Zinc-binding oxidoreductase CipB</fullName>
    </submittedName>
</protein>
<evidence type="ECO:0000313" key="4">
    <source>
        <dbReference type="EMBL" id="KAI1611868.1"/>
    </source>
</evidence>
<dbReference type="SMART" id="SM00829">
    <property type="entry name" value="PKS_ER"/>
    <property type="match status" value="1"/>
</dbReference>
<organism evidence="4 5">
    <name type="scientific">Exophiala viscosa</name>
    <dbReference type="NCBI Taxonomy" id="2486360"/>
    <lineage>
        <taxon>Eukaryota</taxon>
        <taxon>Fungi</taxon>
        <taxon>Dikarya</taxon>
        <taxon>Ascomycota</taxon>
        <taxon>Pezizomycotina</taxon>
        <taxon>Eurotiomycetes</taxon>
        <taxon>Chaetothyriomycetidae</taxon>
        <taxon>Chaetothyriales</taxon>
        <taxon>Herpotrichiellaceae</taxon>
        <taxon>Exophiala</taxon>
    </lineage>
</organism>
<dbReference type="InterPro" id="IPR036291">
    <property type="entry name" value="NAD(P)-bd_dom_sf"/>
</dbReference>
<dbReference type="SUPFAM" id="SSF51735">
    <property type="entry name" value="NAD(P)-binding Rossmann-fold domains"/>
    <property type="match status" value="1"/>
</dbReference>
<reference evidence="4" key="1">
    <citation type="journal article" date="2022" name="bioRxiv">
        <title>Deciphering the potential niche of two novel black yeast fungi from a biological soil crust based on their genomes, phenotypes, and melanin regulation.</title>
        <authorList>
            <consortium name="DOE Joint Genome Institute"/>
            <person name="Carr E.C."/>
            <person name="Barton Q."/>
            <person name="Grambo S."/>
            <person name="Sullivan M."/>
            <person name="Renfro C.M."/>
            <person name="Kuo A."/>
            <person name="Pangilinan J."/>
            <person name="Lipzen A."/>
            <person name="Keymanesh K."/>
            <person name="Savage E."/>
            <person name="Barry K."/>
            <person name="Grigoriev I.V."/>
            <person name="Riekhof W.R."/>
            <person name="Harris S.S."/>
        </authorList>
    </citation>
    <scope>NUCLEOTIDE SEQUENCE</scope>
    <source>
        <strain evidence="4">JF 03-4F</strain>
    </source>
</reference>
<dbReference type="EMBL" id="MU404355">
    <property type="protein sequence ID" value="KAI1611868.1"/>
    <property type="molecule type" value="Genomic_DNA"/>
</dbReference>
<accession>A0AAN6DUR9</accession>
<evidence type="ECO:0000256" key="2">
    <source>
        <dbReference type="ARBA" id="ARBA00023002"/>
    </source>
</evidence>
<name>A0AAN6DUR9_9EURO</name>
<dbReference type="Gene3D" id="3.40.50.720">
    <property type="entry name" value="NAD(P)-binding Rossmann-like Domain"/>
    <property type="match status" value="1"/>
</dbReference>
<feature type="domain" description="Enoyl reductase (ER)" evidence="3">
    <location>
        <begin position="7"/>
        <end position="337"/>
    </location>
</feature>
<dbReference type="PANTHER" id="PTHR45348">
    <property type="entry name" value="HYPOTHETICAL OXIDOREDUCTASE (EUROFUNG)"/>
    <property type="match status" value="1"/>
</dbReference>
<evidence type="ECO:0000313" key="5">
    <source>
        <dbReference type="Proteomes" id="UP001203852"/>
    </source>
</evidence>
<proteinExistence type="inferred from homology"/>
<gene>
    <name evidence="4" type="ORF">EDD36DRAFT_419738</name>
</gene>
<dbReference type="InterPro" id="IPR013149">
    <property type="entry name" value="ADH-like_C"/>
</dbReference>
<keyword evidence="5" id="KW-1185">Reference proteome</keyword>
<dbReference type="GO" id="GO:0016651">
    <property type="term" value="F:oxidoreductase activity, acting on NAD(P)H"/>
    <property type="evidence" value="ECO:0007669"/>
    <property type="project" value="InterPro"/>
</dbReference>
<sequence length="339" mass="36352">MSSNRAAWLPSAKAHPFEVRDAPMPIPIDNEILVRNHAVAINPVDGSLQAFAWYPLHYPTILGQDVAGEVVSVGPKVTRFKQGDRVLGHAVGMATRRNQDCAFQAYTILQTNMASHIPDSISFERAAVLPLGLSTASCALFQDTHLHLQFPTEPAQKPTGKTLLVWGGASSVGSNAIQLAVAAGYEVITTASPKNFEHVKKLGASEVFDYNSPSITEDLMTAFDGKTMAGALDCIGEAAWKIILDVVSQSRGNKFIATAKRGAPDPPEGVTMKHIFGTTLKDNEVGKAIYEDFLPKALQAGSFVPAPEPLIIGHGLENIQLAVDRYSKGVSARKLVVTL</sequence>
<comment type="similarity">
    <text evidence="1">Belongs to the zinc-containing alcohol dehydrogenase family.</text>
</comment>
<dbReference type="Pfam" id="PF08240">
    <property type="entry name" value="ADH_N"/>
    <property type="match status" value="1"/>
</dbReference>
<dbReference type="PANTHER" id="PTHR45348:SF2">
    <property type="entry name" value="ZINC-TYPE ALCOHOL DEHYDROGENASE-LIKE PROTEIN C2E1P3.01"/>
    <property type="match status" value="1"/>
</dbReference>
<dbReference type="InterPro" id="IPR013154">
    <property type="entry name" value="ADH-like_N"/>
</dbReference>
<evidence type="ECO:0000256" key="1">
    <source>
        <dbReference type="ARBA" id="ARBA00008072"/>
    </source>
</evidence>
<dbReference type="InterPro" id="IPR011032">
    <property type="entry name" value="GroES-like_sf"/>
</dbReference>
<dbReference type="InterPro" id="IPR047122">
    <property type="entry name" value="Trans-enoyl_RdTase-like"/>
</dbReference>
<comment type="caution">
    <text evidence="4">The sequence shown here is derived from an EMBL/GenBank/DDBJ whole genome shotgun (WGS) entry which is preliminary data.</text>
</comment>
<dbReference type="Pfam" id="PF00107">
    <property type="entry name" value="ADH_zinc_N"/>
    <property type="match status" value="1"/>
</dbReference>
<dbReference type="CDD" id="cd08249">
    <property type="entry name" value="enoyl_reductase_like"/>
    <property type="match status" value="1"/>
</dbReference>
<dbReference type="Proteomes" id="UP001203852">
    <property type="component" value="Unassembled WGS sequence"/>
</dbReference>
<evidence type="ECO:0000259" key="3">
    <source>
        <dbReference type="SMART" id="SM00829"/>
    </source>
</evidence>
<keyword evidence="2" id="KW-0560">Oxidoreductase</keyword>
<dbReference type="Gene3D" id="3.90.180.10">
    <property type="entry name" value="Medium-chain alcohol dehydrogenases, catalytic domain"/>
    <property type="match status" value="1"/>
</dbReference>
<dbReference type="InterPro" id="IPR020843">
    <property type="entry name" value="ER"/>
</dbReference>
<dbReference type="AlphaFoldDB" id="A0AAN6DUR9"/>